<dbReference type="Proteomes" id="UP000005388">
    <property type="component" value="Unassembled WGS sequence"/>
</dbReference>
<gene>
    <name evidence="2" type="ORF">STRUR_1286</name>
</gene>
<feature type="transmembrane region" description="Helical" evidence="1">
    <location>
        <begin position="33"/>
        <end position="50"/>
    </location>
</feature>
<dbReference type="eggNOG" id="COG5547">
    <property type="taxonomic scope" value="Bacteria"/>
</dbReference>
<dbReference type="RefSeq" id="WP_006739499.1">
    <property type="nucleotide sequence ID" value="NZ_AEUZ02000001.1"/>
</dbReference>
<dbReference type="InterPro" id="IPR018730">
    <property type="entry name" value="DUF2273"/>
</dbReference>
<reference evidence="2 3" key="1">
    <citation type="journal article" date="2014" name="Int. J. Syst. Evol. Microbiol.">
        <title>Phylogenomics and the dynamic genome evolution of the genus Streptococcus.</title>
        <authorList>
            <consortium name="The Broad Institute Genome Sequencing Platform"/>
            <person name="Richards V.P."/>
            <person name="Palmer S.R."/>
            <person name="Pavinski Bitar P.D."/>
            <person name="Qin X."/>
            <person name="Weinstock G.M."/>
            <person name="Highlander S.K."/>
            <person name="Town C.D."/>
            <person name="Burne R.A."/>
            <person name="Stanhope M.J."/>
        </authorList>
    </citation>
    <scope>NUCLEOTIDE SEQUENCE [LARGE SCALE GENOMIC DNA]</scope>
    <source>
        <strain evidence="2 3">2285-97</strain>
    </source>
</reference>
<dbReference type="Pfam" id="PF10031">
    <property type="entry name" value="DUF2273"/>
    <property type="match status" value="1"/>
</dbReference>
<feature type="transmembrane region" description="Helical" evidence="1">
    <location>
        <begin position="7"/>
        <end position="27"/>
    </location>
</feature>
<keyword evidence="1" id="KW-1133">Transmembrane helix</keyword>
<proteinExistence type="predicted"/>
<evidence type="ECO:0000256" key="1">
    <source>
        <dbReference type="SAM" id="Phobius"/>
    </source>
</evidence>
<keyword evidence="1" id="KW-0812">Transmembrane</keyword>
<evidence type="ECO:0000313" key="2">
    <source>
        <dbReference type="EMBL" id="EHJ56755.1"/>
    </source>
</evidence>
<dbReference type="EMBL" id="AEUZ02000001">
    <property type="protein sequence ID" value="EHJ56755.1"/>
    <property type="molecule type" value="Genomic_DNA"/>
</dbReference>
<accession>G5KGG8</accession>
<keyword evidence="1" id="KW-0472">Membrane</keyword>
<keyword evidence="3" id="KW-1185">Reference proteome</keyword>
<dbReference type="STRING" id="764291.STRUR_1286"/>
<organism evidence="2 3">
    <name type="scientific">Streptococcus urinalis 2285-97</name>
    <dbReference type="NCBI Taxonomy" id="764291"/>
    <lineage>
        <taxon>Bacteria</taxon>
        <taxon>Bacillati</taxon>
        <taxon>Bacillota</taxon>
        <taxon>Bacilli</taxon>
        <taxon>Lactobacillales</taxon>
        <taxon>Streptococcaceae</taxon>
        <taxon>Streptococcus</taxon>
    </lineage>
</organism>
<protein>
    <submittedName>
        <fullName evidence="2">Membrane protein</fullName>
    </submittedName>
</protein>
<dbReference type="AlphaFoldDB" id="G5KGG8"/>
<evidence type="ECO:0000313" key="3">
    <source>
        <dbReference type="Proteomes" id="UP000005388"/>
    </source>
</evidence>
<sequence>MEFFERFKYPILGGVAGLILAIMFVSFGFWKTILVLIFIGLGSYLGLYAQRTGILDNLFRNRK</sequence>
<name>G5KGG8_9STRE</name>
<comment type="caution">
    <text evidence="2">The sequence shown here is derived from an EMBL/GenBank/DDBJ whole genome shotgun (WGS) entry which is preliminary data.</text>
</comment>